<organism evidence="6 7">
    <name type="scientific">Mugilogobius chulae</name>
    <name type="common">yellowstripe goby</name>
    <dbReference type="NCBI Taxonomy" id="88201"/>
    <lineage>
        <taxon>Eukaryota</taxon>
        <taxon>Metazoa</taxon>
        <taxon>Chordata</taxon>
        <taxon>Craniata</taxon>
        <taxon>Vertebrata</taxon>
        <taxon>Euteleostomi</taxon>
        <taxon>Actinopterygii</taxon>
        <taxon>Neopterygii</taxon>
        <taxon>Teleostei</taxon>
        <taxon>Neoteleostei</taxon>
        <taxon>Acanthomorphata</taxon>
        <taxon>Gobiaria</taxon>
        <taxon>Gobiiformes</taxon>
        <taxon>Gobioidei</taxon>
        <taxon>Gobiidae</taxon>
        <taxon>Gobionellinae</taxon>
        <taxon>Mugilogobius</taxon>
    </lineage>
</organism>
<dbReference type="PROSITE" id="PS50050">
    <property type="entry name" value="TNFR_NGFR_2"/>
    <property type="match status" value="1"/>
</dbReference>
<feature type="transmembrane region" description="Helical" evidence="3">
    <location>
        <begin position="192"/>
        <end position="213"/>
    </location>
</feature>
<feature type="domain" description="TNFR-Cys" evidence="5">
    <location>
        <begin position="102"/>
        <end position="141"/>
    </location>
</feature>
<dbReference type="GO" id="GO:0035631">
    <property type="term" value="C:CD40 receptor complex"/>
    <property type="evidence" value="ECO:0007669"/>
    <property type="project" value="TreeGrafter"/>
</dbReference>
<name>A0AAW0NQ70_9GOBI</name>
<evidence type="ECO:0000256" key="4">
    <source>
        <dbReference type="SAM" id="SignalP"/>
    </source>
</evidence>
<feature type="compositionally biased region" description="Polar residues" evidence="2">
    <location>
        <begin position="257"/>
        <end position="275"/>
    </location>
</feature>
<keyword evidence="3" id="KW-0472">Membrane</keyword>
<feature type="repeat" description="TNFR-Cys" evidence="1">
    <location>
        <begin position="102"/>
        <end position="141"/>
    </location>
</feature>
<dbReference type="SMART" id="SM00208">
    <property type="entry name" value="TNFR"/>
    <property type="match status" value="3"/>
</dbReference>
<dbReference type="Gene3D" id="2.10.50.10">
    <property type="entry name" value="Tumor Necrosis Factor Receptor, subunit A, domain 2"/>
    <property type="match status" value="2"/>
</dbReference>
<feature type="region of interest" description="Disordered" evidence="2">
    <location>
        <begin position="235"/>
        <end position="321"/>
    </location>
</feature>
<comment type="caution">
    <text evidence="6">The sequence shown here is derived from an EMBL/GenBank/DDBJ whole genome shotgun (WGS) entry which is preliminary data.</text>
</comment>
<feature type="disulfide bond" evidence="1">
    <location>
        <begin position="123"/>
        <end position="141"/>
    </location>
</feature>
<dbReference type="GO" id="GO:0002768">
    <property type="term" value="P:immune response-regulating cell surface receptor signaling pathway"/>
    <property type="evidence" value="ECO:0007669"/>
    <property type="project" value="TreeGrafter"/>
</dbReference>
<dbReference type="Proteomes" id="UP001460270">
    <property type="component" value="Unassembled WGS sequence"/>
</dbReference>
<keyword evidence="3" id="KW-0812">Transmembrane</keyword>
<sequence length="349" mass="38403">MTLHQVKLLLLCTFAVWAAADPLCDPDKQYLLNGECCEMCKPGTSMTSPENCRNPVCKDCEDGEYTNKYNREKMCKRQPYCDHNLNFVFRESSSKTEVHICQCEKGFHCSSGSCTMCVPHTECEPGQGAKTIGGQNQDTVCEECPAGTFSDEKSWNGTCKKMKECPAGQEPQGGSSVSDNDCGPAGMNRSHIIASVLVPLAFVAVVAVVYLSCRYRRKSGHELLNKMGEIEANGFPKEENRKKEPYVTNPTEDNEFESSSPAQETTLPDFTSISVESEFGRPPAQETTPPGCRSIPRSQSTVPPGHDRERTTTVPGPQRTCHVNARNTATTSTGRVRIGLYCCHLCCKL</sequence>
<dbReference type="AlphaFoldDB" id="A0AAW0NQ70"/>
<keyword evidence="7" id="KW-1185">Reference proteome</keyword>
<proteinExistence type="predicted"/>
<dbReference type="SUPFAM" id="SSF57586">
    <property type="entry name" value="TNF receptor-like"/>
    <property type="match status" value="2"/>
</dbReference>
<evidence type="ECO:0000313" key="6">
    <source>
        <dbReference type="EMBL" id="KAK7905113.1"/>
    </source>
</evidence>
<keyword evidence="3" id="KW-1133">Transmembrane helix</keyword>
<dbReference type="GO" id="GO:0009897">
    <property type="term" value="C:external side of plasma membrane"/>
    <property type="evidence" value="ECO:0007669"/>
    <property type="project" value="TreeGrafter"/>
</dbReference>
<dbReference type="InterPro" id="IPR052135">
    <property type="entry name" value="TNFRSF5"/>
</dbReference>
<gene>
    <name evidence="6" type="ORF">WMY93_017720</name>
</gene>
<feature type="chain" id="PRO_5043687722" description="TNFR-Cys domain-containing protein" evidence="4">
    <location>
        <begin position="21"/>
        <end position="349"/>
    </location>
</feature>
<dbReference type="InterPro" id="IPR001368">
    <property type="entry name" value="TNFR/NGFR_Cys_rich_reg"/>
</dbReference>
<comment type="caution">
    <text evidence="1">Lacks conserved residue(s) required for the propagation of feature annotation.</text>
</comment>
<dbReference type="PANTHER" id="PTHR46875">
    <property type="entry name" value="TUMOR NECROSIS FACTOR RECEPTOR SUPERFAMILY MEMBER 5"/>
    <property type="match status" value="1"/>
</dbReference>
<feature type="compositionally biased region" description="Basic and acidic residues" evidence="2">
    <location>
        <begin position="236"/>
        <end position="245"/>
    </location>
</feature>
<keyword evidence="1" id="KW-1015">Disulfide bond</keyword>
<reference evidence="7" key="1">
    <citation type="submission" date="2024-04" db="EMBL/GenBank/DDBJ databases">
        <title>Salinicola lusitanus LLJ914,a marine bacterium isolated from the Okinawa Trough.</title>
        <authorList>
            <person name="Li J."/>
        </authorList>
    </citation>
    <scope>NUCLEOTIDE SEQUENCE [LARGE SCALE GENOMIC DNA]</scope>
</reference>
<evidence type="ECO:0000313" key="7">
    <source>
        <dbReference type="Proteomes" id="UP001460270"/>
    </source>
</evidence>
<accession>A0AAW0NQ70</accession>
<evidence type="ECO:0000259" key="5">
    <source>
        <dbReference type="PROSITE" id="PS50050"/>
    </source>
</evidence>
<evidence type="ECO:0000256" key="1">
    <source>
        <dbReference type="PROSITE-ProRule" id="PRU00206"/>
    </source>
</evidence>
<keyword evidence="4" id="KW-0732">Signal</keyword>
<protein>
    <recommendedName>
        <fullName evidence="5">TNFR-Cys domain-containing protein</fullName>
    </recommendedName>
</protein>
<dbReference type="PANTHER" id="PTHR46875:SF3">
    <property type="entry name" value="CD40 MOLECULE, TNF RECEPTOR SUPERFAMILY MEMBER 5"/>
    <property type="match status" value="1"/>
</dbReference>
<feature type="signal peptide" evidence="4">
    <location>
        <begin position="1"/>
        <end position="20"/>
    </location>
</feature>
<dbReference type="EMBL" id="JBBPFD010000012">
    <property type="protein sequence ID" value="KAK7905113.1"/>
    <property type="molecule type" value="Genomic_DNA"/>
</dbReference>
<evidence type="ECO:0000256" key="3">
    <source>
        <dbReference type="SAM" id="Phobius"/>
    </source>
</evidence>
<evidence type="ECO:0000256" key="2">
    <source>
        <dbReference type="SAM" id="MobiDB-lite"/>
    </source>
</evidence>